<evidence type="ECO:0000256" key="2">
    <source>
        <dbReference type="ARBA" id="ARBA00012856"/>
    </source>
</evidence>
<keyword evidence="6" id="KW-0560">Oxidoreductase</keyword>
<dbReference type="InterPro" id="IPR001796">
    <property type="entry name" value="DHFR_dom"/>
</dbReference>
<evidence type="ECO:0000256" key="6">
    <source>
        <dbReference type="ARBA" id="ARBA00023002"/>
    </source>
</evidence>
<dbReference type="CDD" id="cd00209">
    <property type="entry name" value="DHFR"/>
    <property type="match status" value="1"/>
</dbReference>
<dbReference type="GO" id="GO:0004146">
    <property type="term" value="F:dihydrofolate reductase activity"/>
    <property type="evidence" value="ECO:0007669"/>
    <property type="project" value="UniProtKB-EC"/>
</dbReference>
<dbReference type="EC" id="1.5.1.3" evidence="2"/>
<dbReference type="InterPro" id="IPR024072">
    <property type="entry name" value="DHFR-like_dom_sf"/>
</dbReference>
<accession>A0A9P4Q7K7</accession>
<dbReference type="PANTHER" id="PTHR48069:SF3">
    <property type="entry name" value="DIHYDROFOLATE REDUCTASE"/>
    <property type="match status" value="1"/>
</dbReference>
<reference evidence="9" key="1">
    <citation type="journal article" date="2020" name="Stud. Mycol.">
        <title>101 Dothideomycetes genomes: a test case for predicting lifestyles and emergence of pathogens.</title>
        <authorList>
            <person name="Haridas S."/>
            <person name="Albert R."/>
            <person name="Binder M."/>
            <person name="Bloem J."/>
            <person name="Labutti K."/>
            <person name="Salamov A."/>
            <person name="Andreopoulos B."/>
            <person name="Baker S."/>
            <person name="Barry K."/>
            <person name="Bills G."/>
            <person name="Bluhm B."/>
            <person name="Cannon C."/>
            <person name="Castanera R."/>
            <person name="Culley D."/>
            <person name="Daum C."/>
            <person name="Ezra D."/>
            <person name="Gonzalez J."/>
            <person name="Henrissat B."/>
            <person name="Kuo A."/>
            <person name="Liang C."/>
            <person name="Lipzen A."/>
            <person name="Lutzoni F."/>
            <person name="Magnuson J."/>
            <person name="Mondo S."/>
            <person name="Nolan M."/>
            <person name="Ohm R."/>
            <person name="Pangilinan J."/>
            <person name="Park H.-J."/>
            <person name="Ramirez L."/>
            <person name="Alfaro M."/>
            <person name="Sun H."/>
            <person name="Tritt A."/>
            <person name="Yoshinaga Y."/>
            <person name="Zwiers L.-H."/>
            <person name="Turgeon B."/>
            <person name="Goodwin S."/>
            <person name="Spatafora J."/>
            <person name="Crous P."/>
            <person name="Grigoriev I."/>
        </authorList>
    </citation>
    <scope>NUCLEOTIDE SEQUENCE</scope>
    <source>
        <strain evidence="9">CBS 116435</strain>
    </source>
</reference>
<feature type="domain" description="DHFR" evidence="8">
    <location>
        <begin position="7"/>
        <end position="229"/>
    </location>
</feature>
<evidence type="ECO:0000313" key="9">
    <source>
        <dbReference type="EMBL" id="KAF2719467.1"/>
    </source>
</evidence>
<proteinExistence type="inferred from homology"/>
<dbReference type="PROSITE" id="PS00075">
    <property type="entry name" value="DHFR_1"/>
    <property type="match status" value="1"/>
</dbReference>
<comment type="caution">
    <text evidence="9">The sequence shown here is derived from an EMBL/GenBank/DDBJ whole genome shotgun (WGS) entry which is preliminary data.</text>
</comment>
<comment type="pathway">
    <text evidence="1">Cofactor biosynthesis; tetrahydrofolate biosynthesis; 5,6,7,8-tetrahydrofolate from 7,8-dihydrofolate: step 1/1.</text>
</comment>
<evidence type="ECO:0000313" key="10">
    <source>
        <dbReference type="Proteomes" id="UP000799441"/>
    </source>
</evidence>
<dbReference type="InterPro" id="IPR012259">
    <property type="entry name" value="DHFR"/>
</dbReference>
<evidence type="ECO:0000256" key="3">
    <source>
        <dbReference type="ARBA" id="ARBA00018886"/>
    </source>
</evidence>
<dbReference type="OrthoDB" id="414698at2759"/>
<dbReference type="SUPFAM" id="SSF53597">
    <property type="entry name" value="Dihydrofolate reductase-like"/>
    <property type="match status" value="1"/>
</dbReference>
<dbReference type="Proteomes" id="UP000799441">
    <property type="component" value="Unassembled WGS sequence"/>
</dbReference>
<protein>
    <recommendedName>
        <fullName evidence="3">Dihydrofolate reductase</fullName>
        <ecNumber evidence="2">1.5.1.3</ecNumber>
    </recommendedName>
</protein>
<gene>
    <name evidence="9" type="ORF">K431DRAFT_286759</name>
</gene>
<dbReference type="GO" id="GO:0006730">
    <property type="term" value="P:one-carbon metabolic process"/>
    <property type="evidence" value="ECO:0007669"/>
    <property type="project" value="UniProtKB-KW"/>
</dbReference>
<dbReference type="EMBL" id="MU003811">
    <property type="protein sequence ID" value="KAF2719467.1"/>
    <property type="molecule type" value="Genomic_DNA"/>
</dbReference>
<organism evidence="9 10">
    <name type="scientific">Polychaeton citri CBS 116435</name>
    <dbReference type="NCBI Taxonomy" id="1314669"/>
    <lineage>
        <taxon>Eukaryota</taxon>
        <taxon>Fungi</taxon>
        <taxon>Dikarya</taxon>
        <taxon>Ascomycota</taxon>
        <taxon>Pezizomycotina</taxon>
        <taxon>Dothideomycetes</taxon>
        <taxon>Dothideomycetidae</taxon>
        <taxon>Capnodiales</taxon>
        <taxon>Capnodiaceae</taxon>
        <taxon>Polychaeton</taxon>
    </lineage>
</organism>
<evidence type="ECO:0000256" key="1">
    <source>
        <dbReference type="ARBA" id="ARBA00004903"/>
    </source>
</evidence>
<dbReference type="GO" id="GO:0046654">
    <property type="term" value="P:tetrahydrofolate biosynthetic process"/>
    <property type="evidence" value="ECO:0007669"/>
    <property type="project" value="InterPro"/>
</dbReference>
<dbReference type="PRINTS" id="PR00070">
    <property type="entry name" value="DHFR"/>
</dbReference>
<evidence type="ECO:0000259" key="8">
    <source>
        <dbReference type="PROSITE" id="PS51330"/>
    </source>
</evidence>
<dbReference type="AlphaFoldDB" id="A0A9P4Q7K7"/>
<name>A0A9P4Q7K7_9PEZI</name>
<dbReference type="GO" id="GO:0050661">
    <property type="term" value="F:NADP binding"/>
    <property type="evidence" value="ECO:0007669"/>
    <property type="project" value="InterPro"/>
</dbReference>
<keyword evidence="5" id="KW-0521">NADP</keyword>
<evidence type="ECO:0000256" key="5">
    <source>
        <dbReference type="ARBA" id="ARBA00022857"/>
    </source>
</evidence>
<evidence type="ECO:0000256" key="4">
    <source>
        <dbReference type="ARBA" id="ARBA00022563"/>
    </source>
</evidence>
<comment type="similarity">
    <text evidence="7">Belongs to the dihydrofolate reductase family.</text>
</comment>
<dbReference type="PANTHER" id="PTHR48069">
    <property type="entry name" value="DIHYDROFOLATE REDUCTASE"/>
    <property type="match status" value="1"/>
</dbReference>
<dbReference type="Gene3D" id="3.40.430.10">
    <property type="entry name" value="Dihydrofolate Reductase, subunit A"/>
    <property type="match status" value="1"/>
</dbReference>
<sequence length="230" mass="25153">MSLKQASLSLIVAATTKNGIGKNGGLPWPMLKKEMAYFARVTKRVPMPKDTGSLQSDLQKHSMLEGVRQNAVIMGRKTWESIPPKFRPLKGRTNIVISSQARDSLGYLPDDVIVAPSITTSLEALSQAVTDQKALPVGRIFVIGGSSIYKTALELPQVNSILLTRIQNDFDCDTCFPADLTSDENVSSGWARQSQLGLSGFVGEEVPSGLESESGHDGEVHYEFQLFQRR</sequence>
<dbReference type="InterPro" id="IPR017925">
    <property type="entry name" value="DHFR_CS"/>
</dbReference>
<keyword evidence="10" id="KW-1185">Reference proteome</keyword>
<dbReference type="GO" id="GO:0005739">
    <property type="term" value="C:mitochondrion"/>
    <property type="evidence" value="ECO:0007669"/>
    <property type="project" value="TreeGrafter"/>
</dbReference>
<keyword evidence="4" id="KW-0554">One-carbon metabolism</keyword>
<evidence type="ECO:0000256" key="7">
    <source>
        <dbReference type="RuleBase" id="RU004474"/>
    </source>
</evidence>
<dbReference type="PROSITE" id="PS51330">
    <property type="entry name" value="DHFR_2"/>
    <property type="match status" value="1"/>
</dbReference>
<dbReference type="Pfam" id="PF00186">
    <property type="entry name" value="DHFR_1"/>
    <property type="match status" value="1"/>
</dbReference>
<dbReference type="GO" id="GO:0046452">
    <property type="term" value="P:dihydrofolate metabolic process"/>
    <property type="evidence" value="ECO:0007669"/>
    <property type="project" value="TreeGrafter"/>
</dbReference>
<dbReference type="GO" id="GO:0046655">
    <property type="term" value="P:folic acid metabolic process"/>
    <property type="evidence" value="ECO:0007669"/>
    <property type="project" value="TreeGrafter"/>
</dbReference>